<evidence type="ECO:0000259" key="1">
    <source>
        <dbReference type="Pfam" id="PF07607"/>
    </source>
</evidence>
<dbReference type="InterPro" id="IPR011464">
    <property type="entry name" value="DUF1570"/>
</dbReference>
<feature type="domain" description="DUF1570" evidence="1">
    <location>
        <begin position="239"/>
        <end position="365"/>
    </location>
</feature>
<gene>
    <name evidence="2" type="ORF">Fuma_06220</name>
</gene>
<dbReference type="Proteomes" id="UP000187735">
    <property type="component" value="Chromosome"/>
</dbReference>
<evidence type="ECO:0000313" key="2">
    <source>
        <dbReference type="EMBL" id="APZ96551.1"/>
    </source>
</evidence>
<dbReference type="EMBL" id="CP017641">
    <property type="protein sequence ID" value="APZ96551.1"/>
    <property type="molecule type" value="Genomic_DNA"/>
</dbReference>
<evidence type="ECO:0000313" key="3">
    <source>
        <dbReference type="Proteomes" id="UP000187735"/>
    </source>
</evidence>
<organism evidence="2 3">
    <name type="scientific">Fuerstiella marisgermanici</name>
    <dbReference type="NCBI Taxonomy" id="1891926"/>
    <lineage>
        <taxon>Bacteria</taxon>
        <taxon>Pseudomonadati</taxon>
        <taxon>Planctomycetota</taxon>
        <taxon>Planctomycetia</taxon>
        <taxon>Planctomycetales</taxon>
        <taxon>Planctomycetaceae</taxon>
        <taxon>Fuerstiella</taxon>
    </lineage>
</organism>
<sequence length="398" mass="44978">MLSKNYRNPSPQTLRISVWERGRAVAICLLIAVCTCASAVNAYAGGMVSVSDGEQTYLGKVVALNKQTCSLMDRQGQLVHLDVPSLKSFEKISARYQPLAASQLRHELRQEFSDGYEVSGTTHYLVCGPVGRSARYAELFEEIYRDVEQFYRVRGFNVVAPEVPLIAVVFQTQKEFIEYCIRDQVAPSPGLMGYYSLKTNRVALFDDARLLSGEVQLPNELLTHDGLVSASAGISSTTANTVIHETTHQVGYNIGIHSRLAETPIWLVEGLATVLEPAGMRNSSGRKLLSQRINEERVNWFTKQHRPKRSMGNLAKIVASDQFFYRYTLNGYSEAWAFTFFLLENPSRRKDLVTYLQIIGARDPMVAYPAKQRLQDFQKAFGDISRLEVEFIRYMDRM</sequence>
<dbReference type="Pfam" id="PF07607">
    <property type="entry name" value="DUF1570"/>
    <property type="match status" value="1"/>
</dbReference>
<name>A0A1P8WR62_9PLAN</name>
<protein>
    <recommendedName>
        <fullName evidence="1">DUF1570 domain-containing protein</fullName>
    </recommendedName>
</protein>
<dbReference type="OrthoDB" id="291356at2"/>
<accession>A0A1P8WR62</accession>
<dbReference type="KEGG" id="fmr:Fuma_06220"/>
<dbReference type="RefSeq" id="WP_077027556.1">
    <property type="nucleotide sequence ID" value="NZ_CP017641.1"/>
</dbReference>
<proteinExistence type="predicted"/>
<dbReference type="AlphaFoldDB" id="A0A1P8WR62"/>
<reference evidence="2 3" key="1">
    <citation type="journal article" date="2016" name="Front. Microbiol.">
        <title>Fuerstia marisgermanicae gen. nov., sp. nov., an Unusual Member of the Phylum Planctomycetes from the German Wadden Sea.</title>
        <authorList>
            <person name="Kohn T."/>
            <person name="Heuer A."/>
            <person name="Jogler M."/>
            <person name="Vollmers J."/>
            <person name="Boedeker C."/>
            <person name="Bunk B."/>
            <person name="Rast P."/>
            <person name="Borchert D."/>
            <person name="Glockner I."/>
            <person name="Freese H.M."/>
            <person name="Klenk H.P."/>
            <person name="Overmann J."/>
            <person name="Kaster A.K."/>
            <person name="Rohde M."/>
            <person name="Wiegand S."/>
            <person name="Jogler C."/>
        </authorList>
    </citation>
    <scope>NUCLEOTIDE SEQUENCE [LARGE SCALE GENOMIC DNA]</scope>
    <source>
        <strain evidence="2 3">NH11</strain>
    </source>
</reference>
<keyword evidence="3" id="KW-1185">Reference proteome</keyword>